<evidence type="ECO:0000256" key="8">
    <source>
        <dbReference type="ARBA" id="ARBA00023065"/>
    </source>
</evidence>
<dbReference type="RefSeq" id="WP_105049831.1">
    <property type="nucleotide sequence ID" value="NZ_CP150661.1"/>
</dbReference>
<evidence type="ECO:0000256" key="11">
    <source>
        <dbReference type="ARBA" id="ARBA00025198"/>
    </source>
</evidence>
<comment type="caution">
    <text evidence="18">The sequence shown here is derived from an EMBL/GenBank/DDBJ whole genome shotgun (WGS) entry which is preliminary data.</text>
</comment>
<dbReference type="Pfam" id="PF00430">
    <property type="entry name" value="ATP-synt_B"/>
    <property type="match status" value="1"/>
</dbReference>
<comment type="subcellular location">
    <subcellularLocation>
        <location evidence="15">Cell membrane</location>
        <topology evidence="15">Single-pass membrane protein</topology>
    </subcellularLocation>
    <subcellularLocation>
        <location evidence="14">Endomembrane system</location>
        <topology evidence="14">Single-pass membrane protein</topology>
    </subcellularLocation>
</comment>
<feature type="transmembrane region" description="Helical" evidence="15">
    <location>
        <begin position="12"/>
        <end position="32"/>
    </location>
</feature>
<evidence type="ECO:0000256" key="15">
    <source>
        <dbReference type="HAMAP-Rule" id="MF_01398"/>
    </source>
</evidence>
<evidence type="ECO:0000256" key="10">
    <source>
        <dbReference type="ARBA" id="ARBA00023310"/>
    </source>
</evidence>
<dbReference type="HAMAP" id="MF_01398">
    <property type="entry name" value="ATP_synth_b_bprime"/>
    <property type="match status" value="1"/>
</dbReference>
<dbReference type="PANTHER" id="PTHR33445:SF1">
    <property type="entry name" value="ATP SYNTHASE SUBUNIT B"/>
    <property type="match status" value="1"/>
</dbReference>
<feature type="coiled-coil region" evidence="17">
    <location>
        <begin position="39"/>
        <end position="91"/>
    </location>
</feature>
<dbReference type="InterPro" id="IPR050059">
    <property type="entry name" value="ATP_synthase_B_chain"/>
</dbReference>
<dbReference type="InterPro" id="IPR002146">
    <property type="entry name" value="ATP_synth_b/b'su_bac/chlpt"/>
</dbReference>
<dbReference type="NCBIfam" id="NF011041">
    <property type="entry name" value="PRK14471.1"/>
    <property type="match status" value="1"/>
</dbReference>
<comment type="function">
    <text evidence="11 15">F(1)F(0) ATP synthase produces ATP from ADP in the presence of a proton or sodium gradient. F-type ATPases consist of two structural domains, F(1) containing the extramembraneous catalytic core and F(0) containing the membrane proton channel, linked together by a central stalk and a peripheral stalk. During catalysis, ATP synthesis in the catalytic domain of F(1) is coupled via a rotary mechanism of the central stalk subunits to proton translocation.</text>
</comment>
<proteinExistence type="inferred from homology"/>
<comment type="subunit">
    <text evidence="15">F-type ATPases have 2 components, F(1) - the catalytic core - and F(0) - the membrane proton channel. F(1) has five subunits: alpha(3), beta(3), gamma(1), delta(1), epsilon(1). F(0) has three main subunits: a(1), b(2) and c(10-14). The alpha and beta chains form an alternating ring which encloses part of the gamma chain. F(1) is attached to F(0) by a central stalk formed by the gamma and epsilon chains, while a peripheral stalk is formed by the delta and b chains.</text>
</comment>
<evidence type="ECO:0000256" key="13">
    <source>
        <dbReference type="ARBA" id="ARBA00026054"/>
    </source>
</evidence>
<comment type="similarity">
    <text evidence="1 15 16">Belongs to the ATPase B chain family.</text>
</comment>
<keyword evidence="4 15" id="KW-0138">CF(0)</keyword>
<evidence type="ECO:0000256" key="7">
    <source>
        <dbReference type="ARBA" id="ARBA00022989"/>
    </source>
</evidence>
<keyword evidence="17" id="KW-0175">Coiled coil</keyword>
<evidence type="ECO:0000256" key="12">
    <source>
        <dbReference type="ARBA" id="ARBA00025614"/>
    </source>
</evidence>
<evidence type="ECO:0000256" key="5">
    <source>
        <dbReference type="ARBA" id="ARBA00022692"/>
    </source>
</evidence>
<evidence type="ECO:0000256" key="4">
    <source>
        <dbReference type="ARBA" id="ARBA00022547"/>
    </source>
</evidence>
<keyword evidence="6 15" id="KW-0375">Hydrogen ion transport</keyword>
<organism evidence="18 19">
    <name type="scientific">Polaribacter butkevichii</name>
    <dbReference type="NCBI Taxonomy" id="218490"/>
    <lineage>
        <taxon>Bacteria</taxon>
        <taxon>Pseudomonadati</taxon>
        <taxon>Bacteroidota</taxon>
        <taxon>Flavobacteriia</taxon>
        <taxon>Flavobacteriales</taxon>
        <taxon>Flavobacteriaceae</taxon>
    </lineage>
</organism>
<dbReference type="CDD" id="cd06503">
    <property type="entry name" value="ATP-synt_Fo_b"/>
    <property type="match status" value="1"/>
</dbReference>
<keyword evidence="2 15" id="KW-0813">Transport</keyword>
<reference evidence="18 19" key="1">
    <citation type="submission" date="2016-12" db="EMBL/GenBank/DDBJ databases">
        <title>Trade-off between light-utilization and light-protection in marine flavobacteria.</title>
        <authorList>
            <person name="Kumagai Y."/>
            <person name="Yoshizawa S."/>
            <person name="Kogure K."/>
            <person name="Iwasaki W."/>
        </authorList>
    </citation>
    <scope>NUCLEOTIDE SEQUENCE [LARGE SCALE GENOMIC DNA]</scope>
    <source>
        <strain evidence="18 19">KCTC 12100</strain>
    </source>
</reference>
<protein>
    <recommendedName>
        <fullName evidence="15">ATP synthase subunit b</fullName>
    </recommendedName>
    <alternativeName>
        <fullName evidence="15">ATP synthase F(0) sector subunit b</fullName>
    </alternativeName>
    <alternativeName>
        <fullName evidence="15">ATPase subunit I</fullName>
    </alternativeName>
    <alternativeName>
        <fullName evidence="15">F-type ATPase subunit b</fullName>
        <shortName evidence="15">F-ATPase subunit b</shortName>
    </alternativeName>
</protein>
<evidence type="ECO:0000256" key="17">
    <source>
        <dbReference type="SAM" id="Coils"/>
    </source>
</evidence>
<dbReference type="GO" id="GO:0046961">
    <property type="term" value="F:proton-transporting ATPase activity, rotational mechanism"/>
    <property type="evidence" value="ECO:0007669"/>
    <property type="project" value="TreeGrafter"/>
</dbReference>
<keyword evidence="3 15" id="KW-1003">Cell membrane</keyword>
<dbReference type="InterPro" id="IPR028987">
    <property type="entry name" value="ATP_synth_B-like_membr_sf"/>
</dbReference>
<keyword evidence="10 15" id="KW-0066">ATP synthesis</keyword>
<dbReference type="PANTHER" id="PTHR33445">
    <property type="entry name" value="ATP SYNTHASE SUBUNIT B', CHLOROPLASTIC"/>
    <property type="match status" value="1"/>
</dbReference>
<comment type="function">
    <text evidence="12">Component of the F(0) channel, it forms part of the peripheral stalk, linking F(1) to F(0). The b'-subunit is a diverged and duplicated form of b found in plants and photosynthetic bacteria.</text>
</comment>
<evidence type="ECO:0000256" key="6">
    <source>
        <dbReference type="ARBA" id="ARBA00022781"/>
    </source>
</evidence>
<keyword evidence="5 15" id="KW-0812">Transmembrane</keyword>
<dbReference type="GO" id="GO:0045259">
    <property type="term" value="C:proton-transporting ATP synthase complex"/>
    <property type="evidence" value="ECO:0007669"/>
    <property type="project" value="UniProtKB-KW"/>
</dbReference>
<evidence type="ECO:0000256" key="1">
    <source>
        <dbReference type="ARBA" id="ARBA00005513"/>
    </source>
</evidence>
<evidence type="ECO:0000256" key="14">
    <source>
        <dbReference type="ARBA" id="ARBA00037847"/>
    </source>
</evidence>
<keyword evidence="8 15" id="KW-0406">Ion transport</keyword>
<evidence type="ECO:0000313" key="18">
    <source>
        <dbReference type="EMBL" id="PQJ68892.1"/>
    </source>
</evidence>
<dbReference type="AlphaFoldDB" id="A0A2P6C7L1"/>
<dbReference type="GO" id="GO:0046933">
    <property type="term" value="F:proton-transporting ATP synthase activity, rotational mechanism"/>
    <property type="evidence" value="ECO:0007669"/>
    <property type="project" value="UniProtKB-UniRule"/>
</dbReference>
<evidence type="ECO:0000256" key="3">
    <source>
        <dbReference type="ARBA" id="ARBA00022475"/>
    </source>
</evidence>
<name>A0A2P6C7L1_9FLAO</name>
<dbReference type="NCBIfam" id="TIGR01144">
    <property type="entry name" value="ATP_synt_b"/>
    <property type="match status" value="1"/>
</dbReference>
<accession>A0A2P6C7L1</accession>
<dbReference type="SUPFAM" id="SSF81573">
    <property type="entry name" value="F1F0 ATP synthase subunit B, membrane domain"/>
    <property type="match status" value="1"/>
</dbReference>
<keyword evidence="19" id="KW-1185">Reference proteome</keyword>
<dbReference type="EMBL" id="MSCK01000002">
    <property type="protein sequence ID" value="PQJ68892.1"/>
    <property type="molecule type" value="Genomic_DNA"/>
</dbReference>
<dbReference type="Proteomes" id="UP000247345">
    <property type="component" value="Unassembled WGS sequence"/>
</dbReference>
<keyword evidence="9 15" id="KW-0472">Membrane</keyword>
<dbReference type="GO" id="GO:0012505">
    <property type="term" value="C:endomembrane system"/>
    <property type="evidence" value="ECO:0007669"/>
    <property type="project" value="UniProtKB-SubCell"/>
</dbReference>
<evidence type="ECO:0000256" key="16">
    <source>
        <dbReference type="RuleBase" id="RU003848"/>
    </source>
</evidence>
<gene>
    <name evidence="15" type="primary">atpF</name>
    <name evidence="18" type="ORF">BTO14_12665</name>
</gene>
<sequence>METLLNDFSPGLFVVSLILLIALIALMVKFAWKPILTSLEERESGIEDALAAADNARKEMQNLQADNEKLVKEARAEREAMMKEARDIRDNMIAEAKEDAKEVTTKLIENAQAAIIQEKQAALAELKKNVAELSIGIAESVIKKELSNKKDQLELVEGILKDVTLN</sequence>
<keyword evidence="7 15" id="KW-1133">Transmembrane helix</keyword>
<evidence type="ECO:0000256" key="2">
    <source>
        <dbReference type="ARBA" id="ARBA00022448"/>
    </source>
</evidence>
<dbReference type="OrthoDB" id="9795289at2"/>
<evidence type="ECO:0000313" key="19">
    <source>
        <dbReference type="Proteomes" id="UP000247345"/>
    </source>
</evidence>
<comment type="subunit">
    <text evidence="13">F-type ATPases have 2 components, F(1) - the catalytic core - and F(0) - the membrane proton channel. F(1) has five subunits: alpha(3), beta(3), gamma(1), delta(1), epsilon(1). F(0) has four main subunits: a(1), b(2) and c(10-14). The alpha and beta chains form an alternating ring which encloses part of the gamma chain. F(1) is attached to F(0) by a central stalk formed by the gamma and epsilon chains, while a peripheral stalk is formed by the delta and b chains.</text>
</comment>
<evidence type="ECO:0000256" key="9">
    <source>
        <dbReference type="ARBA" id="ARBA00023136"/>
    </source>
</evidence>
<dbReference type="InterPro" id="IPR005864">
    <property type="entry name" value="ATP_synth_F0_bsu_bac"/>
</dbReference>
<dbReference type="GO" id="GO:0005886">
    <property type="term" value="C:plasma membrane"/>
    <property type="evidence" value="ECO:0007669"/>
    <property type="project" value="UniProtKB-SubCell"/>
</dbReference>